<reference evidence="1" key="1">
    <citation type="submission" date="2022-07" db="EMBL/GenBank/DDBJ databases">
        <title>The genome of Lyophyllum shimeji provides insight into the initial evolution of ectomycorrhizal fungal genome.</title>
        <authorList>
            <person name="Kobayashi Y."/>
            <person name="Shibata T."/>
            <person name="Hirakawa H."/>
            <person name="Shigenobu S."/>
            <person name="Nishiyama T."/>
            <person name="Yamada A."/>
            <person name="Hasebe M."/>
            <person name="Kawaguchi M."/>
        </authorList>
    </citation>
    <scope>NUCLEOTIDE SEQUENCE</scope>
    <source>
        <strain evidence="1">AT787</strain>
    </source>
</reference>
<protein>
    <submittedName>
        <fullName evidence="1">Uncharacterized protein</fullName>
    </submittedName>
</protein>
<dbReference type="EMBL" id="BRPK01000005">
    <property type="protein sequence ID" value="GLB38588.1"/>
    <property type="molecule type" value="Genomic_DNA"/>
</dbReference>
<dbReference type="AlphaFoldDB" id="A0A9P3UME9"/>
<evidence type="ECO:0000313" key="2">
    <source>
        <dbReference type="Proteomes" id="UP001063166"/>
    </source>
</evidence>
<proteinExistence type="predicted"/>
<dbReference type="Proteomes" id="UP001063166">
    <property type="component" value="Unassembled WGS sequence"/>
</dbReference>
<name>A0A9P3UME9_LYOSH</name>
<evidence type="ECO:0000313" key="1">
    <source>
        <dbReference type="EMBL" id="GLB38588.1"/>
    </source>
</evidence>
<accession>A0A9P3UME9</accession>
<dbReference type="OrthoDB" id="2789670at2759"/>
<comment type="caution">
    <text evidence="1">The sequence shown here is derived from an EMBL/GenBank/DDBJ whole genome shotgun (WGS) entry which is preliminary data.</text>
</comment>
<organism evidence="1 2">
    <name type="scientific">Lyophyllum shimeji</name>
    <name type="common">Hon-shimeji</name>
    <name type="synonym">Tricholoma shimeji</name>
    <dbReference type="NCBI Taxonomy" id="47721"/>
    <lineage>
        <taxon>Eukaryota</taxon>
        <taxon>Fungi</taxon>
        <taxon>Dikarya</taxon>
        <taxon>Basidiomycota</taxon>
        <taxon>Agaricomycotina</taxon>
        <taxon>Agaricomycetes</taxon>
        <taxon>Agaricomycetidae</taxon>
        <taxon>Agaricales</taxon>
        <taxon>Tricholomatineae</taxon>
        <taxon>Lyophyllaceae</taxon>
        <taxon>Lyophyllum</taxon>
    </lineage>
</organism>
<gene>
    <name evidence="1" type="ORF">LshimejAT787_0504530</name>
</gene>
<keyword evidence="2" id="KW-1185">Reference proteome</keyword>
<sequence length="152" mass="16680">MRKNQRPIQLREAHVLVLNLLSQPEDWIDCLLRFATAIIIIGYGHQIVANDDRYLKLAEDWILSHFSDMFPPGFPVPIMPGLPAVINAPFGDYGEDPYALVTEQMAAANKVPIGRIQAAAAILYIAGVETAKCLPRDGSRSQVAPLASDAGW</sequence>